<comment type="caution">
    <text evidence="1">The sequence shown here is derived from an EMBL/GenBank/DDBJ whole genome shotgun (WGS) entry which is preliminary data.</text>
</comment>
<organism evidence="1 2">
    <name type="scientific">Cephalotrichum gorgonifer</name>
    <dbReference type="NCBI Taxonomy" id="2041049"/>
    <lineage>
        <taxon>Eukaryota</taxon>
        <taxon>Fungi</taxon>
        <taxon>Dikarya</taxon>
        <taxon>Ascomycota</taxon>
        <taxon>Pezizomycotina</taxon>
        <taxon>Sordariomycetes</taxon>
        <taxon>Hypocreomycetidae</taxon>
        <taxon>Microascales</taxon>
        <taxon>Microascaceae</taxon>
        <taxon>Cephalotrichum</taxon>
    </lineage>
</organism>
<reference evidence="1" key="1">
    <citation type="submission" date="2018-03" db="EMBL/GenBank/DDBJ databases">
        <authorList>
            <person name="Guldener U."/>
        </authorList>
    </citation>
    <scope>NUCLEOTIDE SEQUENCE</scope>
</reference>
<dbReference type="EMBL" id="ONZQ02000001">
    <property type="protein sequence ID" value="SPN97550.1"/>
    <property type="molecule type" value="Genomic_DNA"/>
</dbReference>
<name>A0AAE8MPU2_9PEZI</name>
<gene>
    <name evidence="1" type="ORF">DNG_01061</name>
</gene>
<dbReference type="Proteomes" id="UP001187682">
    <property type="component" value="Unassembled WGS sequence"/>
</dbReference>
<dbReference type="AlphaFoldDB" id="A0AAE8MPU2"/>
<evidence type="ECO:0000313" key="1">
    <source>
        <dbReference type="EMBL" id="SPN97550.1"/>
    </source>
</evidence>
<protein>
    <recommendedName>
        <fullName evidence="3">HNH nuclease domain-containing protein</fullName>
    </recommendedName>
</protein>
<sequence length="266" mass="29163">MEAPLPPHFQLGEEAGEPTADGQILADEAGRILSEYIPQNHQDDTRRVLRAFLDCLPLRGQQNLVQDILSQANNPSQLRQTRNFLVDAVLKPMKTAGARGSRSTPISKPPEVEELEEIEEISGGIEPSTRNDQGSLKSRCLRRDGFRCLITGVYDKDSVDKRLINLPEGGVTTFTNCAHILPFSLRDFERERSREMADSYLVTPLETTATTTPPTFPVRQAISLASSDDTIPPPSPGFLDVHSRIGRILEEIGSDGGGAGLAIIHL</sequence>
<proteinExistence type="predicted"/>
<evidence type="ECO:0000313" key="2">
    <source>
        <dbReference type="Proteomes" id="UP001187682"/>
    </source>
</evidence>
<keyword evidence="2" id="KW-1185">Reference proteome</keyword>
<evidence type="ECO:0008006" key="3">
    <source>
        <dbReference type="Google" id="ProtNLM"/>
    </source>
</evidence>
<accession>A0AAE8MPU2</accession>